<dbReference type="PANTHER" id="PTHR42953">
    <property type="entry name" value="HIGH-AFFINITY ZINC UPTAKE SYSTEM PROTEIN ZNUA-RELATED"/>
    <property type="match status" value="1"/>
</dbReference>
<protein>
    <submittedName>
        <fullName evidence="5">ABC transporter substrate-binding protein</fullName>
    </submittedName>
</protein>
<dbReference type="PRINTS" id="PR00691">
    <property type="entry name" value="ADHESINB"/>
</dbReference>
<evidence type="ECO:0000256" key="3">
    <source>
        <dbReference type="ARBA" id="ARBA00022729"/>
    </source>
</evidence>
<evidence type="ECO:0000313" key="6">
    <source>
        <dbReference type="Proteomes" id="UP000231069"/>
    </source>
</evidence>
<comment type="caution">
    <text evidence="5">The sequence shown here is derived from an EMBL/GenBank/DDBJ whole genome shotgun (WGS) entry which is preliminary data.</text>
</comment>
<evidence type="ECO:0000256" key="1">
    <source>
        <dbReference type="ARBA" id="ARBA00011028"/>
    </source>
</evidence>
<proteinExistence type="inferred from homology"/>
<dbReference type="PRINTS" id="PR00690">
    <property type="entry name" value="ADHESNFAMILY"/>
</dbReference>
<dbReference type="PANTHER" id="PTHR42953:SF3">
    <property type="entry name" value="HIGH-AFFINITY ZINC UPTAKE SYSTEM PROTEIN ZNUA"/>
    <property type="match status" value="1"/>
</dbReference>
<dbReference type="InterPro" id="IPR006127">
    <property type="entry name" value="ZnuA-like"/>
</dbReference>
<evidence type="ECO:0000313" key="5">
    <source>
        <dbReference type="EMBL" id="PIZ02359.1"/>
    </source>
</evidence>
<dbReference type="GO" id="GO:0046872">
    <property type="term" value="F:metal ion binding"/>
    <property type="evidence" value="ECO:0007669"/>
    <property type="project" value="InterPro"/>
</dbReference>
<keyword evidence="3" id="KW-0732">Signal</keyword>
<dbReference type="SUPFAM" id="SSF53807">
    <property type="entry name" value="Helical backbone' metal receptor"/>
    <property type="match status" value="1"/>
</dbReference>
<organism evidence="5 6">
    <name type="scientific">Candidatus Gottesmanbacteria bacterium CG_4_10_14_0_8_um_filter_37_24</name>
    <dbReference type="NCBI Taxonomy" id="1974574"/>
    <lineage>
        <taxon>Bacteria</taxon>
        <taxon>Candidatus Gottesmaniibacteriota</taxon>
    </lineage>
</organism>
<dbReference type="Proteomes" id="UP000231069">
    <property type="component" value="Unassembled WGS sequence"/>
</dbReference>
<dbReference type="Pfam" id="PF01297">
    <property type="entry name" value="ZnuA"/>
    <property type="match status" value="1"/>
</dbReference>
<dbReference type="GO" id="GO:0007155">
    <property type="term" value="P:cell adhesion"/>
    <property type="evidence" value="ECO:0007669"/>
    <property type="project" value="InterPro"/>
</dbReference>
<dbReference type="InterPro" id="IPR006128">
    <property type="entry name" value="Lipoprotein_PsaA-like"/>
</dbReference>
<evidence type="ECO:0000256" key="2">
    <source>
        <dbReference type="ARBA" id="ARBA00022448"/>
    </source>
</evidence>
<name>A0A2M7RQN6_9BACT</name>
<dbReference type="GO" id="GO:0030001">
    <property type="term" value="P:metal ion transport"/>
    <property type="evidence" value="ECO:0007669"/>
    <property type="project" value="InterPro"/>
</dbReference>
<reference evidence="6" key="1">
    <citation type="submission" date="2017-09" db="EMBL/GenBank/DDBJ databases">
        <title>Depth-based differentiation of microbial function through sediment-hosted aquifers and enrichment of novel symbionts in the deep terrestrial subsurface.</title>
        <authorList>
            <person name="Probst A.J."/>
            <person name="Ladd B."/>
            <person name="Jarett J.K."/>
            <person name="Geller-Mcgrath D.E."/>
            <person name="Sieber C.M.K."/>
            <person name="Emerson J.B."/>
            <person name="Anantharaman K."/>
            <person name="Thomas B.C."/>
            <person name="Malmstrom R."/>
            <person name="Stieglmeier M."/>
            <person name="Klingl A."/>
            <person name="Woyke T."/>
            <person name="Ryan C.M."/>
            <person name="Banfield J.F."/>
        </authorList>
    </citation>
    <scope>NUCLEOTIDE SEQUENCE [LARGE SCALE GENOMIC DNA]</scope>
</reference>
<dbReference type="EMBL" id="PFMK01000091">
    <property type="protein sequence ID" value="PIZ02359.1"/>
    <property type="molecule type" value="Genomic_DNA"/>
</dbReference>
<dbReference type="Gene3D" id="3.40.50.1980">
    <property type="entry name" value="Nitrogenase molybdenum iron protein domain"/>
    <property type="match status" value="2"/>
</dbReference>
<gene>
    <name evidence="5" type="ORF">COY59_05070</name>
</gene>
<dbReference type="InterPro" id="IPR050492">
    <property type="entry name" value="Bact_metal-bind_prot9"/>
</dbReference>
<dbReference type="InterPro" id="IPR006129">
    <property type="entry name" value="AdhesinB"/>
</dbReference>
<accession>A0A2M7RQN6</accession>
<evidence type="ECO:0000256" key="4">
    <source>
        <dbReference type="RuleBase" id="RU003512"/>
    </source>
</evidence>
<comment type="similarity">
    <text evidence="1 4">Belongs to the bacterial solute-binding protein 9 family.</text>
</comment>
<keyword evidence="2 4" id="KW-0813">Transport</keyword>
<dbReference type="AlphaFoldDB" id="A0A2M7RQN6"/>
<sequence>MKKLILFLVILVGIAGVLLLTGKSNRENVKGKIRVSASFYPLAHFAEQAGGNKIDVVQILPMGIEPHDFEPSPSDIGRIYNSNLFIYNGAGFEPWADKIVDDLEGKGVVILKMSDYFDLLKTDKDKTVTDPHVWVDPVNAKREMELISEALIKIDKSNENYYQEKSHEYISKLDILNKEMIVGLGDCSRNEIIVSHNAFSYLSKRYNFQTLSIAGISPDQEPSPRSIGETAKLAKEKNIKYIFFETLVSPKLSETLAKEVGAKTLVLNPVESLTSEEIAQNKDYISLMEDNIINLKLALSCK</sequence>